<protein>
    <submittedName>
        <fullName evidence="2">Uncharacterized protein</fullName>
    </submittedName>
</protein>
<dbReference type="Proteomes" id="UP001056012">
    <property type="component" value="Chromosome 7"/>
</dbReference>
<feature type="compositionally biased region" description="Polar residues" evidence="1">
    <location>
        <begin position="506"/>
        <end position="519"/>
    </location>
</feature>
<evidence type="ECO:0000256" key="1">
    <source>
        <dbReference type="SAM" id="MobiDB-lite"/>
    </source>
</evidence>
<dbReference type="InterPro" id="IPR027417">
    <property type="entry name" value="P-loop_NTPase"/>
</dbReference>
<dbReference type="EMBL" id="CP089280">
    <property type="protein sequence ID" value="USP82180.1"/>
    <property type="molecule type" value="Genomic_DNA"/>
</dbReference>
<feature type="region of interest" description="Disordered" evidence="1">
    <location>
        <begin position="292"/>
        <end position="329"/>
    </location>
</feature>
<gene>
    <name evidence="2" type="ORF">yc1106_09454</name>
</gene>
<evidence type="ECO:0000313" key="3">
    <source>
        <dbReference type="Proteomes" id="UP001056012"/>
    </source>
</evidence>
<reference evidence="2" key="1">
    <citation type="submission" date="2021-12" db="EMBL/GenBank/DDBJ databases">
        <title>Curvularia clavata genome.</title>
        <authorList>
            <person name="Cao Y."/>
        </authorList>
    </citation>
    <scope>NUCLEOTIDE SEQUENCE</scope>
    <source>
        <strain evidence="2">Yc1106</strain>
    </source>
</reference>
<sequence>MALRKPQDPSFDYNNLDINEERFFRGFGINDTENQAEITSRRTAVIYEANPHNLKHKSVETEQVEKVHQEAVYDAFPELSEAPERWKAAAMSWWITQATEPISRYDNTPNKSGKHGSKRERDRERSDSLSDSDAQSPRKMPHSHSLWARRSKGSFNDAQYSRESDSDAPASLESHFREPVDAIRRPSIRLPQTPALQNPSPASRGLVKIQFAQVPSNEVLTEINIAELSNGSTVSWEELTSVARSLSAFPGFCFTHALYLSPREKQNFAITHQGLLNTALEDFPPGTVPICTTQPVGASHHNSDSGPATSDFMVASSLPPQAPSLTSSKLNAPQYLHSRALEPRLSANLPSTWNAPSRHRTYSRGVSTFPTNYDDLVRSSQLNPERDSASKNSEKSTTQAQLGKTTKSPKNTGQREGTPVAVDYTPPALNNDRASDGGGKGRHEAPLALTPKYLHERGPSPTLLNGGSIKESRQDFRNGEVIDLTSDGDEDQPEADSVHKDREASDPQQQSNTTKTTGVSAIVEKEQCESEDEDDDEEPEDNKEADARAIAAAAEYTLSLADATTARQFAAKTDIKYWMAAAEVYNLPVSALQVPDDTPKVRMPATTWLSPDFEAFPHQYIGSNEVFKTSFGPMRGCILADEMGFGKTFTTILTYIINFFGVARTMSGVPALEALTFPHMNSGDTINGIRPRVGATFVSASAQGVESWPESWARIMGSSKALREFPAAWRPKLVLLHADGAKYCEKHGGECMGLYSAMTPKEWAEVLPLPDWDNKSRTPQGQTALDSHKWTGPCDWPDSPGATVDRPALTSTRYIIVCTNQSWRSRVTCTWNDNAASREYKGWVKTLNDPCPAKRLTQKARTDLEQKINHAKTEYFQKKGHMRDGFGPTQARRPCEGTNAKGTRKSGFKICDLDFAAWVVVDEIHAAAGEHTITYTEVVDRFRQNRPEEDWPGVTGITGSPLANGIGTTGVFVANVLQRKMTSTHEAVRALASFSLENFMGAWNHLQRTFKSAQRIRSKTKRQQYIDNQLANNGQIQQMNQIFGHIMRYFFIQRDYATQDPWGRQLNLIPAKQVVQYCDLQFEDEYHEKLLAAEQAVKAAANDKWEDAVRDWEAHGMSGDRPARPTLERADPAAYLTARLLASFPNLLEAIRVWQDANPSKPRIIGDACAWGNNLGTANLQVQSALRSERDIRQSFLWDIATEACEGSAKIAYIVQQARLVGSQTSCAPHPDARREADGDMYTYRSKFIATSGIRLARALLWCRLVQVFGDEAVVSVASSKDRRDAVPRWRDVQGPVWIMVAALGTICQSITLTEGHVLCALEPTPSNSKAVQVANRQYRIGQRHDTVLVQWLLHRNSSIEQNIASGNRLRNRFADGVKGAKVEDSSGTGTKRGRMAVDGCGEVCV</sequence>
<feature type="region of interest" description="Disordered" evidence="1">
    <location>
        <begin position="348"/>
        <end position="544"/>
    </location>
</feature>
<accession>A0A9Q9DXP8</accession>
<feature type="compositionally biased region" description="Basic residues" evidence="1">
    <location>
        <begin position="139"/>
        <end position="152"/>
    </location>
</feature>
<feature type="compositionally biased region" description="Acidic residues" evidence="1">
    <location>
        <begin position="529"/>
        <end position="541"/>
    </location>
</feature>
<dbReference type="OrthoDB" id="3810729at2759"/>
<dbReference type="SUPFAM" id="SSF52540">
    <property type="entry name" value="P-loop containing nucleoside triphosphate hydrolases"/>
    <property type="match status" value="1"/>
</dbReference>
<feature type="compositionally biased region" description="Basic and acidic residues" evidence="1">
    <location>
        <begin position="470"/>
        <end position="480"/>
    </location>
</feature>
<evidence type="ECO:0000313" key="2">
    <source>
        <dbReference type="EMBL" id="USP82180.1"/>
    </source>
</evidence>
<dbReference type="InterPro" id="IPR038718">
    <property type="entry name" value="SNF2-like_sf"/>
</dbReference>
<feature type="compositionally biased region" description="Basic and acidic residues" evidence="1">
    <location>
        <begin position="496"/>
        <end position="505"/>
    </location>
</feature>
<dbReference type="Gene3D" id="3.40.50.10810">
    <property type="entry name" value="Tandem AAA-ATPase domain"/>
    <property type="match status" value="1"/>
</dbReference>
<keyword evidence="3" id="KW-1185">Reference proteome</keyword>
<proteinExistence type="predicted"/>
<feature type="region of interest" description="Disordered" evidence="1">
    <location>
        <begin position="880"/>
        <end position="900"/>
    </location>
</feature>
<feature type="compositionally biased region" description="Basic and acidic residues" evidence="1">
    <location>
        <begin position="384"/>
        <end position="394"/>
    </location>
</feature>
<dbReference type="VEuPathDB" id="FungiDB:yc1106_09454"/>
<feature type="compositionally biased region" description="Basic and acidic residues" evidence="1">
    <location>
        <begin position="433"/>
        <end position="445"/>
    </location>
</feature>
<feature type="region of interest" description="Disordered" evidence="1">
    <location>
        <begin position="103"/>
        <end position="178"/>
    </location>
</feature>
<feature type="compositionally biased region" description="Basic and acidic residues" evidence="1">
    <location>
        <begin position="119"/>
        <end position="128"/>
    </location>
</feature>
<feature type="compositionally biased region" description="Polar residues" evidence="1">
    <location>
        <begin position="395"/>
        <end position="415"/>
    </location>
</feature>
<name>A0A9Q9DXP8_CURCL</name>
<organism evidence="2 3">
    <name type="scientific">Curvularia clavata</name>
    <dbReference type="NCBI Taxonomy" id="95742"/>
    <lineage>
        <taxon>Eukaryota</taxon>
        <taxon>Fungi</taxon>
        <taxon>Dikarya</taxon>
        <taxon>Ascomycota</taxon>
        <taxon>Pezizomycotina</taxon>
        <taxon>Dothideomycetes</taxon>
        <taxon>Pleosporomycetidae</taxon>
        <taxon>Pleosporales</taxon>
        <taxon>Pleosporineae</taxon>
        <taxon>Pleosporaceae</taxon>
        <taxon>Curvularia</taxon>
    </lineage>
</organism>